<keyword evidence="2" id="KW-0963">Cytoplasm</keyword>
<evidence type="ECO:0000256" key="2">
    <source>
        <dbReference type="ARBA" id="ARBA00022490"/>
    </source>
</evidence>
<dbReference type="FunFam" id="1.20.900.10:FF:000004">
    <property type="entry name" value="Rho guanine nucleotide exchange factor 2"/>
    <property type="match status" value="1"/>
</dbReference>
<proteinExistence type="predicted"/>
<dbReference type="PANTHER" id="PTHR47440:SF1">
    <property type="entry name" value="RHO_RAC GUANINE NUCLEOTIDE EXCHANGE FACTOR 18"/>
    <property type="match status" value="1"/>
</dbReference>
<comment type="subcellular location">
    <subcellularLocation>
        <location evidence="1">Cytoplasm</location>
    </subcellularLocation>
</comment>
<evidence type="ECO:0000256" key="1">
    <source>
        <dbReference type="ARBA" id="ARBA00004496"/>
    </source>
</evidence>
<dbReference type="EMBL" id="JAERUA010000013">
    <property type="protein sequence ID" value="KAI1891755.1"/>
    <property type="molecule type" value="Genomic_DNA"/>
</dbReference>
<evidence type="ECO:0000259" key="11">
    <source>
        <dbReference type="PROSITE" id="PS50010"/>
    </source>
</evidence>
<accession>A0A8T3DAW5</accession>
<evidence type="ECO:0000313" key="12">
    <source>
        <dbReference type="EMBL" id="KAI1891755.1"/>
    </source>
</evidence>
<dbReference type="Proteomes" id="UP000829720">
    <property type="component" value="Unassembled WGS sequence"/>
</dbReference>
<dbReference type="GO" id="GO:0005737">
    <property type="term" value="C:cytoplasm"/>
    <property type="evidence" value="ECO:0007669"/>
    <property type="project" value="UniProtKB-SubCell"/>
</dbReference>
<evidence type="ECO:0000313" key="13">
    <source>
        <dbReference type="Proteomes" id="UP000829720"/>
    </source>
</evidence>
<comment type="caution">
    <text evidence="12">The sequence shown here is derived from an EMBL/GenBank/DDBJ whole genome shotgun (WGS) entry which is preliminary data.</text>
</comment>
<dbReference type="GO" id="GO:0005085">
    <property type="term" value="F:guanyl-nucleotide exchange factor activity"/>
    <property type="evidence" value="ECO:0007669"/>
    <property type="project" value="UniProtKB-KW"/>
</dbReference>
<keyword evidence="3" id="KW-0597">Phosphoprotein</keyword>
<dbReference type="AlphaFoldDB" id="A0A8T3DAW5"/>
<dbReference type="InterPro" id="IPR035899">
    <property type="entry name" value="DBL_dom_sf"/>
</dbReference>
<dbReference type="Pfam" id="PF00621">
    <property type="entry name" value="RhoGEF"/>
    <property type="match status" value="1"/>
</dbReference>
<dbReference type="SUPFAM" id="SSF48065">
    <property type="entry name" value="DBL homology domain (DH-domain)"/>
    <property type="match status" value="1"/>
</dbReference>
<evidence type="ECO:0000256" key="7">
    <source>
        <dbReference type="ARBA" id="ARBA00022833"/>
    </source>
</evidence>
<dbReference type="InterPro" id="IPR041020">
    <property type="entry name" value="PH_16"/>
</dbReference>
<feature type="compositionally biased region" description="Basic and acidic residues" evidence="9">
    <location>
        <begin position="798"/>
        <end position="825"/>
    </location>
</feature>
<keyword evidence="13" id="KW-1185">Reference proteome</keyword>
<reference evidence="12" key="1">
    <citation type="submission" date="2021-01" db="EMBL/GenBank/DDBJ databases">
        <authorList>
            <person name="Zahm M."/>
            <person name="Roques C."/>
            <person name="Cabau C."/>
            <person name="Klopp C."/>
            <person name="Donnadieu C."/>
            <person name="Jouanno E."/>
            <person name="Lampietro C."/>
            <person name="Louis A."/>
            <person name="Herpin A."/>
            <person name="Echchiki A."/>
            <person name="Berthelot C."/>
            <person name="Parey E."/>
            <person name="Roest-Crollius H."/>
            <person name="Braasch I."/>
            <person name="Postlethwait J."/>
            <person name="Bobe J."/>
            <person name="Montfort J."/>
            <person name="Bouchez O."/>
            <person name="Begum T."/>
            <person name="Mejri S."/>
            <person name="Adams A."/>
            <person name="Chen W.-J."/>
            <person name="Guiguen Y."/>
        </authorList>
    </citation>
    <scope>NUCLEOTIDE SEQUENCE</scope>
    <source>
        <tissue evidence="12">Blood</tissue>
    </source>
</reference>
<protein>
    <recommendedName>
        <fullName evidence="14">Rho/rac guanine nucleotide exchange factor (GEF) 18b</fullName>
    </recommendedName>
</protein>
<keyword evidence="4" id="KW-0344">Guanine-nucleotide releasing factor</keyword>
<dbReference type="SUPFAM" id="SSF50729">
    <property type="entry name" value="PH domain-like"/>
    <property type="match status" value="1"/>
</dbReference>
<evidence type="ECO:0000256" key="6">
    <source>
        <dbReference type="ARBA" id="ARBA00022771"/>
    </source>
</evidence>
<dbReference type="CDD" id="cd00160">
    <property type="entry name" value="RhoGEF"/>
    <property type="match status" value="1"/>
</dbReference>
<dbReference type="InterPro" id="IPR000219">
    <property type="entry name" value="DH_dom"/>
</dbReference>
<keyword evidence="6" id="KW-0863">Zinc-finger</keyword>
<evidence type="ECO:0000259" key="10">
    <source>
        <dbReference type="PROSITE" id="PS50003"/>
    </source>
</evidence>
<dbReference type="PROSITE" id="PS50010">
    <property type="entry name" value="DH_2"/>
    <property type="match status" value="1"/>
</dbReference>
<evidence type="ECO:0000256" key="8">
    <source>
        <dbReference type="ARBA" id="ARBA00023054"/>
    </source>
</evidence>
<feature type="region of interest" description="Disordered" evidence="9">
    <location>
        <begin position="791"/>
        <end position="825"/>
    </location>
</feature>
<sequence>MEQSGNCAVNVHKNCRNLLPECSSSKNKQLRNSLKRSTGTVQSAVQFYNQALRDQHCSQTPTTAAATNATPLAVDGPSGSLRTPGMTITPRGPNQPAPAASANSTLSHNSSSGSIPGDMDETDAVKFRPLSEDTVSLAPSTAESIIEDAHYAAVRGDLEADAQDLEAESWSLAVDQSFLKRHRKEAIKRQDVIYELIQTEAHHVRTLKIMLGVYVHEMRETLQMEDRRVERIFPQLENLLEIHRHFLSRFKERRRECLQPGSERNYVIQRLGDILSSQFSGEIGERMKESYSDFCSHHSEALNYYKELQQNNKKFHNLIRKISNLSIVRRLGVPECILLVTQRITKYPVLVERILQNTEAGTEDHEELTRALALIKDTIMQVDMRVSENEKVARVKDIASKMEPKSLGKIKDGRIFRREDLSQGRRKLIHEGTVNWKAASGRLKDILAVLLTDVLLLLQEKDQKYTFSTVDNKPSVISLQKLIVREVAHEEKAMFLICASSNEPEMYEIHTSSKEERNTWMTLIRQAVESCPHMEEGLFSEQEEARAIRLKEFQERLSQKDSQIMQSLTDKLQIFADCAEMITGLEDMGARSRLLLRGDASDLQQGEQLLKGAITEVENLQNLLLSGVRDSTPCPEDTQGSGVLPRRADTFGGYDSSPTILNKNGSVKKKIYSGESKPRERSQRASSDPQLKEICAADNLEQSAVESSPTSWNPIWSNSFPEAEFFDRVVMLSQRLYSLQAIISLQDSHIELQRASLTERERGSSRHRGNILLEQEKQRNLEKQREELASFHKLQSQHRQEQARWERERERQRQQAEASEARLREREEECRRLEARLSEERDELERQREKYQQDLERLRESTRAVEKEKERLEQQKKFKKHKTIANPGLFALDQQAPLSSSFNGELPMGSAGDLVLTSKPLVRPSLPVNPADFLDRPETLPRRESSNALPVKSEVPIHLISTTNQLHKQGGVQQQIPTKLAALSKGKEKGSKGKGSHRTESSASMDMKQMLPLKLSGKEDGSLRGKRSVSPHQLYHPDPVSPPENYTDPQPAYTASVNKQMSQSALQNLPPAYAITEDMAKEDVIFF</sequence>
<feature type="region of interest" description="Disordered" evidence="9">
    <location>
        <begin position="757"/>
        <end position="777"/>
    </location>
</feature>
<feature type="region of interest" description="Disordered" evidence="9">
    <location>
        <begin position="628"/>
        <end position="649"/>
    </location>
</feature>
<dbReference type="CDD" id="cd15794">
    <property type="entry name" value="PH_ARHGEF18"/>
    <property type="match status" value="1"/>
</dbReference>
<dbReference type="GO" id="GO:0007264">
    <property type="term" value="P:small GTPase-mediated signal transduction"/>
    <property type="evidence" value="ECO:0007669"/>
    <property type="project" value="InterPro"/>
</dbReference>
<dbReference type="SMART" id="SM00325">
    <property type="entry name" value="RhoGEF"/>
    <property type="match status" value="1"/>
</dbReference>
<keyword evidence="8" id="KW-0175">Coiled coil</keyword>
<dbReference type="FunFam" id="2.30.29.30:FF:000021">
    <property type="entry name" value="Rho guanine nucleotide exchange factor 2"/>
    <property type="match status" value="1"/>
</dbReference>
<dbReference type="InterPro" id="IPR011993">
    <property type="entry name" value="PH-like_dom_sf"/>
</dbReference>
<keyword evidence="7" id="KW-0862">Zinc</keyword>
<dbReference type="InterPro" id="IPR053089">
    <property type="entry name" value="Rho_GEF18"/>
</dbReference>
<dbReference type="PROSITE" id="PS50003">
    <property type="entry name" value="PH_DOMAIN"/>
    <property type="match status" value="1"/>
</dbReference>
<dbReference type="InterPro" id="IPR037744">
    <property type="entry name" value="ARHGEF18_PH"/>
</dbReference>
<feature type="domain" description="PH" evidence="10">
    <location>
        <begin position="427"/>
        <end position="529"/>
    </location>
</feature>
<dbReference type="PANTHER" id="PTHR47440">
    <property type="entry name" value="RIKEN CDNA A430078G23 GENE"/>
    <property type="match status" value="1"/>
</dbReference>
<name>A0A8T3DAW5_9TELE</name>
<feature type="region of interest" description="Disordered" evidence="9">
    <location>
        <begin position="59"/>
        <end position="121"/>
    </location>
</feature>
<organism evidence="12 13">
    <name type="scientific">Albula goreensis</name>
    <dbReference type="NCBI Taxonomy" id="1534307"/>
    <lineage>
        <taxon>Eukaryota</taxon>
        <taxon>Metazoa</taxon>
        <taxon>Chordata</taxon>
        <taxon>Craniata</taxon>
        <taxon>Vertebrata</taxon>
        <taxon>Euteleostomi</taxon>
        <taxon>Actinopterygii</taxon>
        <taxon>Neopterygii</taxon>
        <taxon>Teleostei</taxon>
        <taxon>Albuliformes</taxon>
        <taxon>Albulidae</taxon>
        <taxon>Albula</taxon>
    </lineage>
</organism>
<keyword evidence="5" id="KW-0479">Metal-binding</keyword>
<gene>
    <name evidence="12" type="ORF">AGOR_G00147030</name>
</gene>
<dbReference type="Pfam" id="PF17838">
    <property type="entry name" value="PH_16"/>
    <property type="match status" value="1"/>
</dbReference>
<evidence type="ECO:0000256" key="5">
    <source>
        <dbReference type="ARBA" id="ARBA00022723"/>
    </source>
</evidence>
<evidence type="ECO:0008006" key="14">
    <source>
        <dbReference type="Google" id="ProtNLM"/>
    </source>
</evidence>
<dbReference type="Gene3D" id="1.20.900.10">
    <property type="entry name" value="Dbl homology (DH) domain"/>
    <property type="match status" value="1"/>
</dbReference>
<feature type="domain" description="DH" evidence="11">
    <location>
        <begin position="188"/>
        <end position="385"/>
    </location>
</feature>
<feature type="region of interest" description="Disordered" evidence="9">
    <location>
        <begin position="983"/>
        <end position="1052"/>
    </location>
</feature>
<feature type="compositionally biased region" description="Low complexity" evidence="9">
    <location>
        <begin position="97"/>
        <end position="114"/>
    </location>
</feature>
<dbReference type="InterPro" id="IPR001849">
    <property type="entry name" value="PH_domain"/>
</dbReference>
<dbReference type="GO" id="GO:0008270">
    <property type="term" value="F:zinc ion binding"/>
    <property type="evidence" value="ECO:0007669"/>
    <property type="project" value="UniProtKB-KW"/>
</dbReference>
<dbReference type="Gene3D" id="2.30.29.30">
    <property type="entry name" value="Pleckstrin-homology domain (PH domain)/Phosphotyrosine-binding domain (PTB)"/>
    <property type="match status" value="1"/>
</dbReference>
<evidence type="ECO:0000256" key="4">
    <source>
        <dbReference type="ARBA" id="ARBA00022658"/>
    </source>
</evidence>
<dbReference type="OrthoDB" id="28045at2759"/>
<dbReference type="SMART" id="SM00233">
    <property type="entry name" value="PH"/>
    <property type="match status" value="1"/>
</dbReference>
<feature type="compositionally biased region" description="Low complexity" evidence="9">
    <location>
        <begin position="60"/>
        <end position="73"/>
    </location>
</feature>
<evidence type="ECO:0000256" key="9">
    <source>
        <dbReference type="SAM" id="MobiDB-lite"/>
    </source>
</evidence>
<evidence type="ECO:0000256" key="3">
    <source>
        <dbReference type="ARBA" id="ARBA00022553"/>
    </source>
</evidence>